<dbReference type="PANTHER" id="PTHR21015">
    <property type="entry name" value="UDP-N-ACETYLGLUCOSAMINE--N-ACETYLMURAMYL-(PENTAPEPTIDE) PYROPHOSPHORYL-UNDECAPRENOL N-ACETYLGLUCOSAMINE TRANSFERASE 1"/>
    <property type="match status" value="1"/>
</dbReference>
<feature type="domain" description="Glycosyltransferase family 28 N-terminal" evidence="11">
    <location>
        <begin position="4"/>
        <end position="142"/>
    </location>
</feature>
<feature type="domain" description="Glycosyl transferase family 28 C-terminal" evidence="12">
    <location>
        <begin position="188"/>
        <end position="340"/>
    </location>
</feature>
<evidence type="ECO:0000256" key="8">
    <source>
        <dbReference type="ARBA" id="ARBA00023306"/>
    </source>
</evidence>
<evidence type="ECO:0000256" key="7">
    <source>
        <dbReference type="ARBA" id="ARBA00023136"/>
    </source>
</evidence>
<dbReference type="CDD" id="cd03785">
    <property type="entry name" value="GT28_MurG"/>
    <property type="match status" value="1"/>
</dbReference>
<evidence type="ECO:0000256" key="6">
    <source>
        <dbReference type="ARBA" id="ARBA00022984"/>
    </source>
</evidence>
<comment type="similarity">
    <text evidence="10">Belongs to the glycosyltransferase 28 family. MurG subfamily.</text>
</comment>
<comment type="pathway">
    <text evidence="10">Cell wall biogenesis; peptidoglycan biosynthesis.</text>
</comment>
<protein>
    <recommendedName>
        <fullName evidence="10">UDP-N-acetylglucosamine--N-acetylmuramyl-(pentapeptide) pyrophosphoryl-undecaprenol N-acetylglucosamine transferase</fullName>
        <ecNumber evidence="10">2.4.1.227</ecNumber>
    </recommendedName>
    <alternativeName>
        <fullName evidence="10">Undecaprenyl-PP-MurNAc-pentapeptide-UDPGlcNAc GlcNAc transferase</fullName>
    </alternativeName>
</protein>
<comment type="function">
    <text evidence="10">Cell wall formation. Catalyzes the transfer of a GlcNAc subunit on undecaprenyl-pyrophosphoryl-MurNAc-pentapeptide (lipid intermediate I) to form undecaprenyl-pyrophosphoryl-MurNAc-(pentapeptide)GlcNAc (lipid intermediate II).</text>
</comment>
<feature type="binding site" evidence="10">
    <location>
        <begin position="11"/>
        <end position="13"/>
    </location>
    <ligand>
        <name>UDP-N-acetyl-alpha-D-glucosamine</name>
        <dbReference type="ChEBI" id="CHEBI:57705"/>
    </ligand>
</feature>
<evidence type="ECO:0000256" key="3">
    <source>
        <dbReference type="ARBA" id="ARBA00022676"/>
    </source>
</evidence>
<organism evidence="13 14">
    <name type="scientific">Paenibacillus spongiae</name>
    <dbReference type="NCBI Taxonomy" id="2909671"/>
    <lineage>
        <taxon>Bacteria</taxon>
        <taxon>Bacillati</taxon>
        <taxon>Bacillota</taxon>
        <taxon>Bacilli</taxon>
        <taxon>Bacillales</taxon>
        <taxon>Paenibacillaceae</taxon>
        <taxon>Paenibacillus</taxon>
    </lineage>
</organism>
<evidence type="ECO:0000256" key="4">
    <source>
        <dbReference type="ARBA" id="ARBA00022679"/>
    </source>
</evidence>
<keyword evidence="3 10" id="KW-0328">Glycosyltransferase</keyword>
<dbReference type="Pfam" id="PF04101">
    <property type="entry name" value="Glyco_tran_28_C"/>
    <property type="match status" value="1"/>
</dbReference>
<sequence length="355" mass="39146">MKKILFTGGGSAGHVTVNLALIPRFLKEGWAVSYIGSHDGIEKQLIAKLPDVRYSGISTGKLRRYMDWQNVKDPFKVIGGAMQAYRIIRKLKPDVVFSKGGFVSVPVVFGAWLNRVPVVIHESDLTPGLANRIAIPFAAAVCTTFPETEKHLRSAKTRFVGAVVRDGLDAGSANRGRVFCRLDGSKPVLLIMGGSLGARKINETVRLALSRLTAEFQVVHLCGKGQLDPELDLPGYRQFTYIGDELPDILAMTDVVVSRAGSNSIFEFLALRKPMLLIPLTKEQSRGDQILNARSFEASGYCEVLEEENLTADTLASGVSRLYRDREAYIGRMEQTGQKDALSDLFHYIKQTVRS</sequence>
<evidence type="ECO:0000256" key="2">
    <source>
        <dbReference type="ARBA" id="ARBA00022618"/>
    </source>
</evidence>
<evidence type="ECO:0000313" key="14">
    <source>
        <dbReference type="Proteomes" id="UP001057877"/>
    </source>
</evidence>
<keyword evidence="5 10" id="KW-0133">Cell shape</keyword>
<accession>A0ABY5SB61</accession>
<dbReference type="HAMAP" id="MF_00033">
    <property type="entry name" value="MurG"/>
    <property type="match status" value="1"/>
</dbReference>
<feature type="binding site" evidence="10">
    <location>
        <position position="289"/>
    </location>
    <ligand>
        <name>UDP-N-acetyl-alpha-D-glucosamine</name>
        <dbReference type="ChEBI" id="CHEBI:57705"/>
    </ligand>
</feature>
<keyword evidence="2 10" id="KW-0132">Cell division</keyword>
<keyword evidence="14" id="KW-1185">Reference proteome</keyword>
<evidence type="ECO:0000256" key="9">
    <source>
        <dbReference type="ARBA" id="ARBA00023316"/>
    </source>
</evidence>
<evidence type="ECO:0000256" key="10">
    <source>
        <dbReference type="HAMAP-Rule" id="MF_00033"/>
    </source>
</evidence>
<dbReference type="Proteomes" id="UP001057877">
    <property type="component" value="Chromosome"/>
</dbReference>
<comment type="caution">
    <text evidence="10">Lacks conserved residue(s) required for the propagation of feature annotation.</text>
</comment>
<dbReference type="InterPro" id="IPR004276">
    <property type="entry name" value="GlycoTrans_28_N"/>
</dbReference>
<dbReference type="InterPro" id="IPR006009">
    <property type="entry name" value="GlcNAc_MurG"/>
</dbReference>
<dbReference type="PANTHER" id="PTHR21015:SF27">
    <property type="entry name" value="UDP-N-ACETYLGLUCOSAMINE--N-ACETYLMURAMYL-(PENTAPEPTIDE) PYROPHOSPHORYL-UNDECAPRENOL N-ACETYLGLUCOSAMINE TRANSFERASE"/>
    <property type="match status" value="1"/>
</dbReference>
<evidence type="ECO:0000259" key="12">
    <source>
        <dbReference type="Pfam" id="PF04101"/>
    </source>
</evidence>
<name>A0ABY5SB61_9BACL</name>
<reference evidence="13" key="1">
    <citation type="submission" date="2022-01" db="EMBL/GenBank/DDBJ databases">
        <title>Paenibacillus spongiae sp. nov., isolated from marine sponge.</title>
        <authorList>
            <person name="Li Z."/>
            <person name="Zhang M."/>
        </authorList>
    </citation>
    <scope>NUCLEOTIDE SEQUENCE</scope>
    <source>
        <strain evidence="13">PHS-Z3</strain>
    </source>
</reference>
<comment type="catalytic activity">
    <reaction evidence="10">
        <text>di-trans,octa-cis-undecaprenyl diphospho-N-acetyl-alpha-D-muramoyl-L-alanyl-D-glutamyl-meso-2,6-diaminopimeloyl-D-alanyl-D-alanine + UDP-N-acetyl-alpha-D-glucosamine = di-trans,octa-cis-undecaprenyl diphospho-[N-acetyl-alpha-D-glucosaminyl-(1-&gt;4)]-N-acetyl-alpha-D-muramoyl-L-alanyl-D-glutamyl-meso-2,6-diaminopimeloyl-D-alanyl-D-alanine + UDP + H(+)</text>
        <dbReference type="Rhea" id="RHEA:31227"/>
        <dbReference type="ChEBI" id="CHEBI:15378"/>
        <dbReference type="ChEBI" id="CHEBI:57705"/>
        <dbReference type="ChEBI" id="CHEBI:58223"/>
        <dbReference type="ChEBI" id="CHEBI:61387"/>
        <dbReference type="ChEBI" id="CHEBI:61388"/>
        <dbReference type="EC" id="2.4.1.227"/>
    </reaction>
</comment>
<keyword evidence="9 10" id="KW-0961">Cell wall biogenesis/degradation</keyword>
<dbReference type="SUPFAM" id="SSF53756">
    <property type="entry name" value="UDP-Glycosyltransferase/glycogen phosphorylase"/>
    <property type="match status" value="1"/>
</dbReference>
<keyword evidence="6 10" id="KW-0573">Peptidoglycan synthesis</keyword>
<comment type="subcellular location">
    <subcellularLocation>
        <location evidence="10">Cell membrane</location>
        <topology evidence="10">Peripheral membrane protein</topology>
        <orientation evidence="10">Cytoplasmic side</orientation>
    </subcellularLocation>
</comment>
<feature type="binding site" evidence="10">
    <location>
        <position position="165"/>
    </location>
    <ligand>
        <name>UDP-N-acetyl-alpha-D-glucosamine</name>
        <dbReference type="ChEBI" id="CHEBI:57705"/>
    </ligand>
</feature>
<keyword evidence="1 10" id="KW-1003">Cell membrane</keyword>
<evidence type="ECO:0000313" key="13">
    <source>
        <dbReference type="EMBL" id="UVI30770.1"/>
    </source>
</evidence>
<dbReference type="InterPro" id="IPR007235">
    <property type="entry name" value="Glyco_trans_28_C"/>
</dbReference>
<dbReference type="EC" id="2.4.1.227" evidence="10"/>
<evidence type="ECO:0000259" key="11">
    <source>
        <dbReference type="Pfam" id="PF03033"/>
    </source>
</evidence>
<dbReference type="Pfam" id="PF03033">
    <property type="entry name" value="Glyco_transf_28"/>
    <property type="match status" value="1"/>
</dbReference>
<dbReference type="EMBL" id="CP091430">
    <property type="protein sequence ID" value="UVI30770.1"/>
    <property type="molecule type" value="Genomic_DNA"/>
</dbReference>
<keyword evidence="7 10" id="KW-0472">Membrane</keyword>
<evidence type="ECO:0000256" key="1">
    <source>
        <dbReference type="ARBA" id="ARBA00022475"/>
    </source>
</evidence>
<dbReference type="NCBIfam" id="NF009102">
    <property type="entry name" value="PRK12446.1"/>
    <property type="match status" value="1"/>
</dbReference>
<feature type="binding site" evidence="10">
    <location>
        <position position="195"/>
    </location>
    <ligand>
        <name>UDP-N-acetyl-alpha-D-glucosamine</name>
        <dbReference type="ChEBI" id="CHEBI:57705"/>
    </ligand>
</feature>
<gene>
    <name evidence="10" type="primary">murG</name>
    <name evidence="13" type="ORF">L1F29_02500</name>
</gene>
<keyword evidence="4 10" id="KW-0808">Transferase</keyword>
<dbReference type="Gene3D" id="3.40.50.2000">
    <property type="entry name" value="Glycogen Phosphorylase B"/>
    <property type="match status" value="2"/>
</dbReference>
<evidence type="ECO:0000256" key="5">
    <source>
        <dbReference type="ARBA" id="ARBA00022960"/>
    </source>
</evidence>
<dbReference type="RefSeq" id="WP_258386835.1">
    <property type="nucleotide sequence ID" value="NZ_CP091430.1"/>
</dbReference>
<keyword evidence="8 10" id="KW-0131">Cell cycle</keyword>
<proteinExistence type="inferred from homology"/>